<evidence type="ECO:0000256" key="13">
    <source>
        <dbReference type="PIRSR" id="PIRSR602401-1"/>
    </source>
</evidence>
<keyword evidence="15" id="KW-1133">Transmembrane helix</keyword>
<keyword evidence="10 13" id="KW-0408">Iron</keyword>
<keyword evidence="5 13" id="KW-0349">Heme</keyword>
<dbReference type="CDD" id="cd11056">
    <property type="entry name" value="CYP6-like"/>
    <property type="match status" value="1"/>
</dbReference>
<comment type="subcellular location">
    <subcellularLocation>
        <location evidence="3">Endoplasmic reticulum membrane</location>
        <topology evidence="3">Peripheral membrane protein</topology>
    </subcellularLocation>
    <subcellularLocation>
        <location evidence="2">Microsome membrane</location>
        <topology evidence="2">Peripheral membrane protein</topology>
    </subcellularLocation>
</comment>
<dbReference type="GO" id="GO:0005506">
    <property type="term" value="F:iron ion binding"/>
    <property type="evidence" value="ECO:0007669"/>
    <property type="project" value="InterPro"/>
</dbReference>
<accession>A0A9P0CQJ6</accession>
<evidence type="ECO:0000256" key="12">
    <source>
        <dbReference type="ARBA" id="ARBA00023136"/>
    </source>
</evidence>
<evidence type="ECO:0000256" key="8">
    <source>
        <dbReference type="ARBA" id="ARBA00022848"/>
    </source>
</evidence>
<dbReference type="FunFam" id="1.10.630.10:FF:000042">
    <property type="entry name" value="Cytochrome P450"/>
    <property type="match status" value="1"/>
</dbReference>
<keyword evidence="15" id="KW-0812">Transmembrane</keyword>
<dbReference type="GO" id="GO:0016705">
    <property type="term" value="F:oxidoreductase activity, acting on paired donors, with incorporation or reduction of molecular oxygen"/>
    <property type="evidence" value="ECO:0007669"/>
    <property type="project" value="InterPro"/>
</dbReference>
<comment type="similarity">
    <text evidence="4 14">Belongs to the cytochrome P450 family.</text>
</comment>
<keyword evidence="8" id="KW-0492">Microsome</keyword>
<evidence type="ECO:0000256" key="6">
    <source>
        <dbReference type="ARBA" id="ARBA00022723"/>
    </source>
</evidence>
<dbReference type="EMBL" id="OV651828">
    <property type="protein sequence ID" value="CAH1104085.1"/>
    <property type="molecule type" value="Genomic_DNA"/>
</dbReference>
<dbReference type="GO" id="GO:0005789">
    <property type="term" value="C:endoplasmic reticulum membrane"/>
    <property type="evidence" value="ECO:0007669"/>
    <property type="project" value="UniProtKB-SubCell"/>
</dbReference>
<comment type="cofactor">
    <cofactor evidence="1 13">
        <name>heme</name>
        <dbReference type="ChEBI" id="CHEBI:30413"/>
    </cofactor>
</comment>
<evidence type="ECO:0000256" key="10">
    <source>
        <dbReference type="ARBA" id="ARBA00023004"/>
    </source>
</evidence>
<evidence type="ECO:0000313" key="17">
    <source>
        <dbReference type="Proteomes" id="UP001153636"/>
    </source>
</evidence>
<dbReference type="GO" id="GO:0004497">
    <property type="term" value="F:monooxygenase activity"/>
    <property type="evidence" value="ECO:0007669"/>
    <property type="project" value="UniProtKB-KW"/>
</dbReference>
<evidence type="ECO:0000256" key="14">
    <source>
        <dbReference type="RuleBase" id="RU000461"/>
    </source>
</evidence>
<dbReference type="SUPFAM" id="SSF48264">
    <property type="entry name" value="Cytochrome P450"/>
    <property type="match status" value="1"/>
</dbReference>
<keyword evidence="12 15" id="KW-0472">Membrane</keyword>
<dbReference type="GO" id="GO:0020037">
    <property type="term" value="F:heme binding"/>
    <property type="evidence" value="ECO:0007669"/>
    <property type="project" value="InterPro"/>
</dbReference>
<evidence type="ECO:0000256" key="3">
    <source>
        <dbReference type="ARBA" id="ARBA00004406"/>
    </source>
</evidence>
<evidence type="ECO:0000256" key="4">
    <source>
        <dbReference type="ARBA" id="ARBA00010617"/>
    </source>
</evidence>
<keyword evidence="7" id="KW-0256">Endoplasmic reticulum</keyword>
<dbReference type="PANTHER" id="PTHR24292:SF100">
    <property type="entry name" value="CYTOCHROME P450 6A16, ISOFORM B-RELATED"/>
    <property type="match status" value="1"/>
</dbReference>
<reference evidence="16" key="1">
    <citation type="submission" date="2022-01" db="EMBL/GenBank/DDBJ databases">
        <authorList>
            <person name="King R."/>
        </authorList>
    </citation>
    <scope>NUCLEOTIDE SEQUENCE</scope>
</reference>
<dbReference type="OrthoDB" id="2789670at2759"/>
<evidence type="ECO:0008006" key="18">
    <source>
        <dbReference type="Google" id="ProtNLM"/>
    </source>
</evidence>
<dbReference type="PRINTS" id="PR00385">
    <property type="entry name" value="P450"/>
</dbReference>
<feature type="binding site" description="axial binding residue" evidence="13">
    <location>
        <position position="458"/>
    </location>
    <ligand>
        <name>heme</name>
        <dbReference type="ChEBI" id="CHEBI:30413"/>
    </ligand>
    <ligandPart>
        <name>Fe</name>
        <dbReference type="ChEBI" id="CHEBI:18248"/>
    </ligandPart>
</feature>
<organism evidence="16 17">
    <name type="scientific">Psylliodes chrysocephalus</name>
    <dbReference type="NCBI Taxonomy" id="3402493"/>
    <lineage>
        <taxon>Eukaryota</taxon>
        <taxon>Metazoa</taxon>
        <taxon>Ecdysozoa</taxon>
        <taxon>Arthropoda</taxon>
        <taxon>Hexapoda</taxon>
        <taxon>Insecta</taxon>
        <taxon>Pterygota</taxon>
        <taxon>Neoptera</taxon>
        <taxon>Endopterygota</taxon>
        <taxon>Coleoptera</taxon>
        <taxon>Polyphaga</taxon>
        <taxon>Cucujiformia</taxon>
        <taxon>Chrysomeloidea</taxon>
        <taxon>Chrysomelidae</taxon>
        <taxon>Galerucinae</taxon>
        <taxon>Alticini</taxon>
        <taxon>Psylliodes</taxon>
    </lineage>
</organism>
<evidence type="ECO:0000256" key="2">
    <source>
        <dbReference type="ARBA" id="ARBA00004174"/>
    </source>
</evidence>
<keyword evidence="6 13" id="KW-0479">Metal-binding</keyword>
<evidence type="ECO:0000256" key="11">
    <source>
        <dbReference type="ARBA" id="ARBA00023033"/>
    </source>
</evidence>
<dbReference type="InterPro" id="IPR050476">
    <property type="entry name" value="Insect_CytP450_Detox"/>
</dbReference>
<name>A0A9P0CQJ6_9CUCU</name>
<dbReference type="PROSITE" id="PS00086">
    <property type="entry name" value="CYTOCHROME_P450"/>
    <property type="match status" value="1"/>
</dbReference>
<dbReference type="Proteomes" id="UP001153636">
    <property type="component" value="Chromosome 16"/>
</dbReference>
<dbReference type="InterPro" id="IPR017972">
    <property type="entry name" value="Cyt_P450_CS"/>
</dbReference>
<dbReference type="PRINTS" id="PR00463">
    <property type="entry name" value="EP450I"/>
</dbReference>
<dbReference type="Gene3D" id="1.10.630.10">
    <property type="entry name" value="Cytochrome P450"/>
    <property type="match status" value="1"/>
</dbReference>
<protein>
    <recommendedName>
        <fullName evidence="18">Cytochrome P450</fullName>
    </recommendedName>
</protein>
<evidence type="ECO:0000256" key="7">
    <source>
        <dbReference type="ARBA" id="ARBA00022824"/>
    </source>
</evidence>
<evidence type="ECO:0000256" key="9">
    <source>
        <dbReference type="ARBA" id="ARBA00023002"/>
    </source>
</evidence>
<feature type="transmembrane region" description="Helical" evidence="15">
    <location>
        <begin position="6"/>
        <end position="27"/>
    </location>
</feature>
<keyword evidence="9 14" id="KW-0560">Oxidoreductase</keyword>
<dbReference type="Pfam" id="PF00067">
    <property type="entry name" value="p450"/>
    <property type="match status" value="1"/>
</dbReference>
<evidence type="ECO:0000256" key="1">
    <source>
        <dbReference type="ARBA" id="ARBA00001971"/>
    </source>
</evidence>
<sequence length="515" mass="60659">MFDLSYATTYLIGIIVILITYITWYFYNTYQYWKRRGVPYITPTITPFGNTLDLYMGKITFGELFSNAYLEFKRRGEKHGGLYYMNKPVYVPVDPDIIKKIVISDAHYFPNHGMYLNPKEDILSGHLFNMEDSKWKDLRVKTPSIFTSAKMRKMFITMQKMVDPLRVWLDEYSTTGKSVDIKSLLTRFTTDTISACAFGIDTNTLKNENEDLLHHGRQFFDYQWRLLNNTLVVTIPRNVLQMFNFRIFPKQTEKYVVDMFTSIFNYRKKNNIYKNDLTDTLMKLTERREEEKDYTGKRVMEPLNMDEFSTQMFLFFCAGFETSSSTLTFALYELAKNPDCQTKLRNEINRVLVKHDNKLTYDAIMEMKYLEHVIDETLRIYPIFPIVARVCKEDYPIPGTDVTLEKDTFVMVTNMGIQRDPEYYPDPMKFDPERWTYENKLGRPFVANMPFGEGPRICVGKRFGLLNTKLGLLTMMKDYDFTLSDKTTKGCKFVPNQLILKKTGDVWLNIQKLVK</sequence>
<dbReference type="PANTHER" id="PTHR24292">
    <property type="entry name" value="CYTOCHROME P450"/>
    <property type="match status" value="1"/>
</dbReference>
<evidence type="ECO:0000313" key="16">
    <source>
        <dbReference type="EMBL" id="CAH1104085.1"/>
    </source>
</evidence>
<dbReference type="AlphaFoldDB" id="A0A9P0CQJ6"/>
<keyword evidence="17" id="KW-1185">Reference proteome</keyword>
<dbReference type="InterPro" id="IPR036396">
    <property type="entry name" value="Cyt_P450_sf"/>
</dbReference>
<dbReference type="InterPro" id="IPR002401">
    <property type="entry name" value="Cyt_P450_E_grp-I"/>
</dbReference>
<evidence type="ECO:0000256" key="15">
    <source>
        <dbReference type="SAM" id="Phobius"/>
    </source>
</evidence>
<keyword evidence="11 14" id="KW-0503">Monooxygenase</keyword>
<gene>
    <name evidence="16" type="ORF">PSYICH_LOCUS5050</name>
</gene>
<dbReference type="InterPro" id="IPR001128">
    <property type="entry name" value="Cyt_P450"/>
</dbReference>
<evidence type="ECO:0000256" key="5">
    <source>
        <dbReference type="ARBA" id="ARBA00022617"/>
    </source>
</evidence>
<proteinExistence type="inferred from homology"/>